<proteinExistence type="predicted"/>
<gene>
    <name evidence="3" type="ORF">SAMN03159428_01577</name>
    <name evidence="2" type="ORF">SAMN03159514_01583</name>
</gene>
<dbReference type="Proteomes" id="UP000199173">
    <property type="component" value="Unassembled WGS sequence"/>
</dbReference>
<name>A0AAX2EQD1_9ENTR</name>
<sequence length="573" mass="65409">MMKKRNRKQFKASATRKLSEAKFPQKQMPVQKQEVFYSVCEKIILHAEETNETSVDYYFCKAVIAREEKAFQTERQAVLNLIAFSGTPATPLIQSALDQDERYEFSEEICTVFSLAKSDVSFSPYMAIIRAFILSGTKQQYVTYFNCLMGISASFNKEPPFFDIDNLSNAQLMTFYEATHRVLLDNSRQLSTLEKLTQFISHQVGEDTCQSLLFFESYFSLDRNPKHSIGIARQFFSAPNLSTGRTNYLSSLAFNTAHAAIHLADIEEAYYWIDYVNDDDKVATLRCSIAKLEEKIGARANHPLNPEHIVPASLEKIPTRMLMILCAFVDGCGDDWGFKTLERSGKYIFPSETMTKMLFQSLAIGGLIKMSTASFNALEDSALDQFDEILWGAKFHLNIIGIADSRLMALPVLLEEINRRNDEIDVAWQIRRLITTGYFYNAFEYYLGNVNELWAREFTLNEATTERITESTLSGKDLAYIARSSIRFTAGQHSIGSTNGNKHTCNTLIGSINRHFDWVNEGRYSYNAFERSKRQPVLSSERLLEQIAGFTPEDIYNLPPLPQEIEEEESEEE</sequence>
<dbReference type="RefSeq" id="WP_143091355.1">
    <property type="nucleotide sequence ID" value="NZ_FONC01000002.1"/>
</dbReference>
<evidence type="ECO:0000256" key="1">
    <source>
        <dbReference type="SAM" id="MobiDB-lite"/>
    </source>
</evidence>
<feature type="compositionally biased region" description="Basic residues" evidence="1">
    <location>
        <begin position="1"/>
        <end position="10"/>
    </location>
</feature>
<dbReference type="AlphaFoldDB" id="A0AAX2EQD1"/>
<feature type="region of interest" description="Disordered" evidence="1">
    <location>
        <begin position="1"/>
        <end position="21"/>
    </location>
</feature>
<reference evidence="4 5" key="1">
    <citation type="submission" date="2016-10" db="EMBL/GenBank/DDBJ databases">
        <authorList>
            <person name="Varghese N."/>
            <person name="Submissions S."/>
        </authorList>
    </citation>
    <scope>NUCLEOTIDE SEQUENCE [LARGE SCALE GENOMIC DNA]</scope>
    <source>
        <strain evidence="3 4">NFIX06</strain>
        <strain evidence="2 5">NFIX08</strain>
    </source>
</reference>
<feature type="compositionally biased region" description="Acidic residues" evidence="1">
    <location>
        <begin position="564"/>
        <end position="573"/>
    </location>
</feature>
<evidence type="ECO:0000313" key="4">
    <source>
        <dbReference type="Proteomes" id="UP000198760"/>
    </source>
</evidence>
<dbReference type="Proteomes" id="UP000198760">
    <property type="component" value="Unassembled WGS sequence"/>
</dbReference>
<evidence type="ECO:0000313" key="5">
    <source>
        <dbReference type="Proteomes" id="UP000199173"/>
    </source>
</evidence>
<accession>A0AAX2EQD1</accession>
<keyword evidence="4" id="KW-1185">Reference proteome</keyword>
<organism evidence="2 5">
    <name type="scientific">Kosakonia radicincitans</name>
    <dbReference type="NCBI Taxonomy" id="283686"/>
    <lineage>
        <taxon>Bacteria</taxon>
        <taxon>Pseudomonadati</taxon>
        <taxon>Pseudomonadota</taxon>
        <taxon>Gammaproteobacteria</taxon>
        <taxon>Enterobacterales</taxon>
        <taxon>Enterobacteriaceae</taxon>
        <taxon>Kosakonia</taxon>
    </lineage>
</organism>
<feature type="region of interest" description="Disordered" evidence="1">
    <location>
        <begin position="554"/>
        <end position="573"/>
    </location>
</feature>
<evidence type="ECO:0000313" key="2">
    <source>
        <dbReference type="EMBL" id="SFR07172.1"/>
    </source>
</evidence>
<evidence type="ECO:0000313" key="3">
    <source>
        <dbReference type="EMBL" id="SFT67616.1"/>
    </source>
</evidence>
<protein>
    <submittedName>
        <fullName evidence="2">Uncharacterized protein</fullName>
    </submittedName>
</protein>
<dbReference type="EMBL" id="FPAV01000003">
    <property type="protein sequence ID" value="SFT67616.1"/>
    <property type="molecule type" value="Genomic_DNA"/>
</dbReference>
<dbReference type="EMBL" id="FOYJ01000003">
    <property type="protein sequence ID" value="SFR07172.1"/>
    <property type="molecule type" value="Genomic_DNA"/>
</dbReference>
<comment type="caution">
    <text evidence="2">The sequence shown here is derived from an EMBL/GenBank/DDBJ whole genome shotgun (WGS) entry which is preliminary data.</text>
</comment>